<comment type="catalytic activity">
    <reaction evidence="9">
        <text>an alpha-Kdo-(2-&gt;4)-alpha-Kdo-(2-&gt;6)-lipid IVA + a fatty acyl-[ACP] = an alpha-Kdo-(2-&gt;4)-alpha-Kdo-(2-&gt;6)-(acyl)-lipid IVA + holo-[ACP]</text>
        <dbReference type="Rhea" id="RHEA:69396"/>
        <dbReference type="Rhea" id="RHEA-COMP:9685"/>
        <dbReference type="Rhea" id="RHEA-COMP:14125"/>
        <dbReference type="ChEBI" id="CHEBI:64479"/>
        <dbReference type="ChEBI" id="CHEBI:138651"/>
        <dbReference type="ChEBI" id="CHEBI:176429"/>
        <dbReference type="ChEBI" id="CHEBI:176430"/>
        <dbReference type="EC" id="2.3.1.241"/>
    </reaction>
</comment>
<evidence type="ECO:0000256" key="5">
    <source>
        <dbReference type="ARBA" id="ARBA00022985"/>
    </source>
</evidence>
<evidence type="ECO:0000256" key="8">
    <source>
        <dbReference type="ARBA" id="ARBA00023315"/>
    </source>
</evidence>
<evidence type="ECO:0000313" key="10">
    <source>
        <dbReference type="EMBL" id="ROH86478.1"/>
    </source>
</evidence>
<evidence type="ECO:0000256" key="4">
    <source>
        <dbReference type="ARBA" id="ARBA00022692"/>
    </source>
</evidence>
<gene>
    <name evidence="9 10" type="primary">lpxL</name>
    <name evidence="10" type="ORF">ED208_15700</name>
</gene>
<feature type="short sequence motif" description="HXXXXD motif" evidence="9">
    <location>
        <begin position="131"/>
        <end position="136"/>
    </location>
</feature>
<dbReference type="GO" id="GO:0009245">
    <property type="term" value="P:lipid A biosynthetic process"/>
    <property type="evidence" value="ECO:0007669"/>
    <property type="project" value="InterPro"/>
</dbReference>
<dbReference type="Proteomes" id="UP000282106">
    <property type="component" value="Unassembled WGS sequence"/>
</dbReference>
<dbReference type="HAMAP" id="MF_01942">
    <property type="entry name" value="Lipid_A_LpxL_LpxP"/>
    <property type="match status" value="1"/>
</dbReference>
<comment type="similarity">
    <text evidence="9">Belongs to the LpxL/LpxM/LpxP family.</text>
</comment>
<dbReference type="GO" id="GO:0036104">
    <property type="term" value="P:Kdo2-lipid A biosynthetic process"/>
    <property type="evidence" value="ECO:0007669"/>
    <property type="project" value="UniProtKB-UniRule"/>
</dbReference>
<keyword evidence="7 9" id="KW-0472">Membrane</keyword>
<dbReference type="EC" id="2.3.1.241" evidence="9"/>
<comment type="pathway">
    <text evidence="9">Bacterial outer membrane biogenesis; lipopolysaccharide biosynthesis.</text>
</comment>
<evidence type="ECO:0000256" key="7">
    <source>
        <dbReference type="ARBA" id="ARBA00023136"/>
    </source>
</evidence>
<keyword evidence="3 9" id="KW-0808">Transferase</keyword>
<dbReference type="EMBL" id="RJVO01000009">
    <property type="protein sequence ID" value="ROH86478.1"/>
    <property type="molecule type" value="Genomic_DNA"/>
</dbReference>
<keyword evidence="1 9" id="KW-1003">Cell membrane</keyword>
<dbReference type="CDD" id="cd07984">
    <property type="entry name" value="LPLAT_LABLAT-like"/>
    <property type="match status" value="1"/>
</dbReference>
<dbReference type="GO" id="GO:0005886">
    <property type="term" value="C:plasma membrane"/>
    <property type="evidence" value="ECO:0007669"/>
    <property type="project" value="UniProtKB-SubCell"/>
</dbReference>
<dbReference type="UniPathway" id="UPA00360">
    <property type="reaction ID" value="UER00485"/>
</dbReference>
<evidence type="ECO:0000256" key="1">
    <source>
        <dbReference type="ARBA" id="ARBA00022475"/>
    </source>
</evidence>
<sequence>MHAPPFRASFLGPRYWPVWLGLGLMRLLHLLPITWQLAFGEALGRRLGRMLGSRRRIVRANLAVAFPAQNAAQREAMVDAHFAALGRGLFEAALAWWSSDARLRGLGTVEGVEHLRAVQAKKQGALLLTGHFTTLELGARFLCLAGVDFHAMYRPYENGLMDYFMHRWRERRSRLPALPRDELRTLVKALRGGASVWYAPDQTLDTRISVYVPFFGKKVATIVATSKLAQMGRAAVVPYFPAYLGGGRWKVVIEPALADFPGPDETADAARVNAVLEAGIRAHAPAEYFWVHRRFKHVPAGEPDIYARADAETPPAG</sequence>
<evidence type="ECO:0000256" key="3">
    <source>
        <dbReference type="ARBA" id="ARBA00022679"/>
    </source>
</evidence>
<keyword evidence="4 9" id="KW-0812">Transmembrane</keyword>
<dbReference type="GO" id="GO:0008913">
    <property type="term" value="F:Kdo2-lipid IVA acyltransferase activity"/>
    <property type="evidence" value="ECO:0007669"/>
    <property type="project" value="UniProtKB-EC"/>
</dbReference>
<dbReference type="PIRSF" id="PIRSF026649">
    <property type="entry name" value="MsbB"/>
    <property type="match status" value="1"/>
</dbReference>
<keyword evidence="8 9" id="KW-0012">Acyltransferase</keyword>
<accession>A0A3N0V1X6</accession>
<proteinExistence type="inferred from homology"/>
<dbReference type="InParanoid" id="A0A3N0V1X6"/>
<evidence type="ECO:0000256" key="9">
    <source>
        <dbReference type="HAMAP-Rule" id="MF_01942"/>
    </source>
</evidence>
<dbReference type="FunCoup" id="A0A3N0V1X6">
    <property type="interactions" value="283"/>
</dbReference>
<comment type="function">
    <text evidence="9">Catalyzes the transfer of an acyl chain from an acyl-[acyl-carrier-protein] (ACP) to a Kdo(2)-lipid IV(A) to form a Kdo(2)-(acyl)-lipid IV(A).</text>
</comment>
<protein>
    <recommendedName>
        <fullName evidence="9">Lipid A biosynthesis acyltransferase</fullName>
        <ecNumber evidence="9">2.3.1.241</ecNumber>
    </recommendedName>
    <alternativeName>
        <fullName evidence="9">Kdo(2)-lipid IV(A) acyltransferase</fullName>
    </alternativeName>
</protein>
<dbReference type="PANTHER" id="PTHR30606:SF9">
    <property type="entry name" value="LIPID A BIOSYNTHESIS LAUROYLTRANSFERASE"/>
    <property type="match status" value="1"/>
</dbReference>
<keyword evidence="11" id="KW-1185">Reference proteome</keyword>
<dbReference type="Pfam" id="PF03279">
    <property type="entry name" value="Lip_A_acyltrans"/>
    <property type="match status" value="1"/>
</dbReference>
<reference evidence="10 11" key="1">
    <citation type="submission" date="2018-10" db="EMBL/GenBank/DDBJ databases">
        <authorList>
            <person name="Chen W.-M."/>
        </authorList>
    </citation>
    <scope>NUCLEOTIDE SEQUENCE [LARGE SCALE GENOMIC DNA]</scope>
    <source>
        <strain evidence="10 11">THS-13</strain>
    </source>
</reference>
<dbReference type="AlphaFoldDB" id="A0A3N0V1X6"/>
<organism evidence="10 11">
    <name type="scientific">Stagnimonas aquatica</name>
    <dbReference type="NCBI Taxonomy" id="2689987"/>
    <lineage>
        <taxon>Bacteria</taxon>
        <taxon>Pseudomonadati</taxon>
        <taxon>Pseudomonadota</taxon>
        <taxon>Gammaproteobacteria</taxon>
        <taxon>Nevskiales</taxon>
        <taxon>Nevskiaceae</taxon>
        <taxon>Stagnimonas</taxon>
    </lineage>
</organism>
<dbReference type="GO" id="GO:0009103">
    <property type="term" value="P:lipopolysaccharide biosynthetic process"/>
    <property type="evidence" value="ECO:0007669"/>
    <property type="project" value="UniProtKB-UniRule"/>
</dbReference>
<evidence type="ECO:0000313" key="11">
    <source>
        <dbReference type="Proteomes" id="UP000282106"/>
    </source>
</evidence>
<evidence type="ECO:0000256" key="2">
    <source>
        <dbReference type="ARBA" id="ARBA00022519"/>
    </source>
</evidence>
<dbReference type="InterPro" id="IPR011920">
    <property type="entry name" value="Lipid_A_LpxL_LpxP"/>
</dbReference>
<dbReference type="RefSeq" id="WP_123212873.1">
    <property type="nucleotide sequence ID" value="NZ_RJVO01000009.1"/>
</dbReference>
<evidence type="ECO:0000256" key="6">
    <source>
        <dbReference type="ARBA" id="ARBA00022989"/>
    </source>
</evidence>
<comment type="caution">
    <text evidence="10">The sequence shown here is derived from an EMBL/GenBank/DDBJ whole genome shotgun (WGS) entry which is preliminary data.</text>
</comment>
<keyword evidence="2 9" id="KW-0997">Cell inner membrane</keyword>
<dbReference type="PANTHER" id="PTHR30606">
    <property type="entry name" value="LIPID A BIOSYNTHESIS LAUROYL ACYLTRANSFERASE"/>
    <property type="match status" value="1"/>
</dbReference>
<dbReference type="NCBIfam" id="TIGR02207">
    <property type="entry name" value="lipid_A_htrB"/>
    <property type="match status" value="1"/>
</dbReference>
<keyword evidence="5 9" id="KW-0448">Lipopolysaccharide biosynthesis</keyword>
<name>A0A3N0V1X6_9GAMM</name>
<keyword evidence="6 9" id="KW-1133">Transmembrane helix</keyword>
<comment type="pathway">
    <text evidence="9">Glycolipid biosynthesis; KDO(2)-lipid A biosynthesis; KDO(2)-lipid A from CMP-3-deoxy-D-manno-octulosonate and lipid IV(A): step 3/4.</text>
</comment>
<dbReference type="InterPro" id="IPR004960">
    <property type="entry name" value="LipA_acyltrans"/>
</dbReference>
<dbReference type="UniPathway" id="UPA00030"/>
<comment type="subcellular location">
    <subcellularLocation>
        <location evidence="9">Cell inner membrane</location>
        <topology evidence="9">Single-pass membrane protein</topology>
    </subcellularLocation>
</comment>